<dbReference type="Pfam" id="PF08544">
    <property type="entry name" value="GHMP_kinases_C"/>
    <property type="match status" value="1"/>
</dbReference>
<keyword evidence="9 11" id="KW-0443">Lipid metabolism</keyword>
<feature type="compositionally biased region" description="Low complexity" evidence="12">
    <location>
        <begin position="1"/>
        <end position="25"/>
    </location>
</feature>
<keyword evidence="7 11" id="KW-0067">ATP-binding</keyword>
<dbReference type="UniPathway" id="UPA00057">
    <property type="reaction ID" value="UER00098"/>
</dbReference>
<evidence type="ECO:0000259" key="14">
    <source>
        <dbReference type="Pfam" id="PF08544"/>
    </source>
</evidence>
<feature type="region of interest" description="Disordered" evidence="12">
    <location>
        <begin position="1"/>
        <end position="52"/>
    </location>
</feature>
<comment type="similarity">
    <text evidence="11">Belongs to the GHMP kinase family. Mevalonate kinase subfamily.</text>
</comment>
<feature type="compositionally biased region" description="Basic and acidic residues" evidence="12">
    <location>
        <begin position="26"/>
        <end position="47"/>
    </location>
</feature>
<dbReference type="EC" id="2.7.1.36" evidence="11"/>
<evidence type="ECO:0000256" key="12">
    <source>
        <dbReference type="SAM" id="MobiDB-lite"/>
    </source>
</evidence>
<dbReference type="InterPro" id="IPR020568">
    <property type="entry name" value="Ribosomal_Su5_D2-typ_SF"/>
</dbReference>
<evidence type="ECO:0000256" key="4">
    <source>
        <dbReference type="ARBA" id="ARBA00022679"/>
    </source>
</evidence>
<dbReference type="PRINTS" id="PR00959">
    <property type="entry name" value="MEVGALKINASE"/>
</dbReference>
<evidence type="ECO:0000256" key="5">
    <source>
        <dbReference type="ARBA" id="ARBA00022741"/>
    </source>
</evidence>
<evidence type="ECO:0000259" key="13">
    <source>
        <dbReference type="Pfam" id="PF00288"/>
    </source>
</evidence>
<dbReference type="EMBL" id="CAACVS010000164">
    <property type="protein sequence ID" value="VEU38327.1"/>
    <property type="molecule type" value="Genomic_DNA"/>
</dbReference>
<reference evidence="15 16" key="1">
    <citation type="submission" date="2019-01" db="EMBL/GenBank/DDBJ databases">
        <authorList>
            <person name="Ferrante I. M."/>
        </authorList>
    </citation>
    <scope>NUCLEOTIDE SEQUENCE [LARGE SCALE GENOMIC DNA]</scope>
    <source>
        <strain evidence="15 16">B856</strain>
    </source>
</reference>
<keyword evidence="8" id="KW-0460">Magnesium</keyword>
<dbReference type="Gene3D" id="3.30.230.10">
    <property type="match status" value="1"/>
</dbReference>
<comment type="catalytic activity">
    <reaction evidence="11">
        <text>(R)-mevalonate + ATP = (R)-5-phosphomevalonate + ADP + H(+)</text>
        <dbReference type="Rhea" id="RHEA:17065"/>
        <dbReference type="ChEBI" id="CHEBI:15378"/>
        <dbReference type="ChEBI" id="CHEBI:30616"/>
        <dbReference type="ChEBI" id="CHEBI:36464"/>
        <dbReference type="ChEBI" id="CHEBI:58146"/>
        <dbReference type="ChEBI" id="CHEBI:456216"/>
        <dbReference type="EC" id="2.7.1.36"/>
    </reaction>
</comment>
<dbReference type="GO" id="GO:0004496">
    <property type="term" value="F:mevalonate kinase activity"/>
    <property type="evidence" value="ECO:0007669"/>
    <property type="project" value="UniProtKB-EC"/>
</dbReference>
<evidence type="ECO:0000256" key="10">
    <source>
        <dbReference type="ARBA" id="ARBA00029438"/>
    </source>
</evidence>
<dbReference type="GO" id="GO:0005829">
    <property type="term" value="C:cytosol"/>
    <property type="evidence" value="ECO:0007669"/>
    <property type="project" value="TreeGrafter"/>
</dbReference>
<evidence type="ECO:0000256" key="8">
    <source>
        <dbReference type="ARBA" id="ARBA00022842"/>
    </source>
</evidence>
<keyword evidence="6 11" id="KW-0418">Kinase</keyword>
<keyword evidence="3 11" id="KW-0444">Lipid biosynthesis</keyword>
<evidence type="ECO:0000256" key="9">
    <source>
        <dbReference type="ARBA" id="ARBA00023098"/>
    </source>
</evidence>
<accession>A0A448Z8E5</accession>
<organism evidence="15 16">
    <name type="scientific">Pseudo-nitzschia multistriata</name>
    <dbReference type="NCBI Taxonomy" id="183589"/>
    <lineage>
        <taxon>Eukaryota</taxon>
        <taxon>Sar</taxon>
        <taxon>Stramenopiles</taxon>
        <taxon>Ochrophyta</taxon>
        <taxon>Bacillariophyta</taxon>
        <taxon>Bacillariophyceae</taxon>
        <taxon>Bacillariophycidae</taxon>
        <taxon>Bacillariales</taxon>
        <taxon>Bacillariaceae</taxon>
        <taxon>Pseudo-nitzschia</taxon>
    </lineage>
</organism>
<protein>
    <recommendedName>
        <fullName evidence="11">Mevalonate kinase</fullName>
        <shortName evidence="11">MK</shortName>
        <ecNumber evidence="11">2.7.1.36</ecNumber>
    </recommendedName>
</protein>
<evidence type="ECO:0000313" key="16">
    <source>
        <dbReference type="Proteomes" id="UP000291116"/>
    </source>
</evidence>
<dbReference type="GO" id="GO:0016126">
    <property type="term" value="P:sterol biosynthetic process"/>
    <property type="evidence" value="ECO:0007669"/>
    <property type="project" value="UniProtKB-KW"/>
</dbReference>
<evidence type="ECO:0000256" key="7">
    <source>
        <dbReference type="ARBA" id="ARBA00022840"/>
    </source>
</evidence>
<name>A0A448Z8E5_9STRA</name>
<dbReference type="SUPFAM" id="SSF54211">
    <property type="entry name" value="Ribosomal protein S5 domain 2-like"/>
    <property type="match status" value="1"/>
</dbReference>
<feature type="domain" description="GHMP kinase N-terminal" evidence="13">
    <location>
        <begin position="136"/>
        <end position="224"/>
    </location>
</feature>
<feature type="domain" description="GHMP kinase C-terminal" evidence="14">
    <location>
        <begin position="293"/>
        <end position="369"/>
    </location>
</feature>
<keyword evidence="16" id="KW-1185">Reference proteome</keyword>
<dbReference type="GO" id="GO:0019287">
    <property type="term" value="P:isopentenyl diphosphate biosynthetic process, mevalonate pathway"/>
    <property type="evidence" value="ECO:0007669"/>
    <property type="project" value="UniProtKB-UniPathway"/>
</dbReference>
<dbReference type="NCBIfam" id="TIGR00549">
    <property type="entry name" value="mevalon_kin"/>
    <property type="match status" value="1"/>
</dbReference>
<dbReference type="Pfam" id="PF00288">
    <property type="entry name" value="GHMP_kinases_N"/>
    <property type="match status" value="1"/>
</dbReference>
<keyword evidence="11" id="KW-0752">Steroid biosynthesis</keyword>
<keyword evidence="4 11" id="KW-0808">Transferase</keyword>
<sequence>MAPSTEDTTPEATVAETTPAAPAEETAAKRPSEEEAENSAKKAKVDDSAAPAVDADAERLAKTHAYGKLILFGEHFVVYKVPALVGAVAAYTDCSIKLEDAPADSKDESPTGIVEVIDNRPAVPNYKTKKAEEGKKAIDLVLNHFKIFGKGKKATLTFGGNLTCASGIGASAAQVVALARAVKETLPEFAKLTDDEVNAAGYEGEKGYHGTPSGIDNTAATFGGLLKFQRTDADPIFEKKTIKEPIRIVYASTGITSSTTEVVGDVKAKKEADPAWFDDLLKKYCEVATKGEKALEDGDTALLGSLLNENHKLLQDLTVSCKELDTLVDAARAAGAVGAKMSGTGRGGLMLALTPTEEIQNAVAEALEKIAPQVWKTSFQ</sequence>
<dbReference type="InterPro" id="IPR013750">
    <property type="entry name" value="GHMP_kinase_C_dom"/>
</dbReference>
<evidence type="ECO:0000256" key="3">
    <source>
        <dbReference type="ARBA" id="ARBA00022516"/>
    </source>
</evidence>
<evidence type="ECO:0000256" key="11">
    <source>
        <dbReference type="RuleBase" id="RU363087"/>
    </source>
</evidence>
<keyword evidence="11" id="KW-1207">Sterol metabolism</keyword>
<keyword evidence="11" id="KW-0753">Steroid metabolism</keyword>
<evidence type="ECO:0000256" key="2">
    <source>
        <dbReference type="ARBA" id="ARBA00022490"/>
    </source>
</evidence>
<evidence type="ECO:0000256" key="1">
    <source>
        <dbReference type="ARBA" id="ARBA00004229"/>
    </source>
</evidence>
<comment type="pathway">
    <text evidence="10 11">Isoprenoid biosynthesis; isopentenyl diphosphate biosynthesis via mevalonate pathway; isopentenyl diphosphate from (R)-mevalonate: step 1/3.</text>
</comment>
<evidence type="ECO:0000256" key="6">
    <source>
        <dbReference type="ARBA" id="ARBA00022777"/>
    </source>
</evidence>
<dbReference type="GO" id="GO:0009507">
    <property type="term" value="C:chloroplast"/>
    <property type="evidence" value="ECO:0007669"/>
    <property type="project" value="UniProtKB-SubCell"/>
</dbReference>
<dbReference type="AlphaFoldDB" id="A0A448Z8E5"/>
<gene>
    <name evidence="15" type="ORF">PSNMU_V1.4_AUG-EV-PASAV3_0051480</name>
</gene>
<keyword evidence="11" id="KW-0756">Sterol biosynthesis</keyword>
<keyword evidence="5 11" id="KW-0547">Nucleotide-binding</keyword>
<dbReference type="GO" id="GO:0005524">
    <property type="term" value="F:ATP binding"/>
    <property type="evidence" value="ECO:0007669"/>
    <property type="project" value="UniProtKB-KW"/>
</dbReference>
<proteinExistence type="inferred from homology"/>
<dbReference type="PANTHER" id="PTHR43290:SF2">
    <property type="entry name" value="MEVALONATE KINASE"/>
    <property type="match status" value="1"/>
</dbReference>
<dbReference type="InterPro" id="IPR036554">
    <property type="entry name" value="GHMP_kinase_C_sf"/>
</dbReference>
<evidence type="ECO:0000313" key="15">
    <source>
        <dbReference type="EMBL" id="VEU38327.1"/>
    </source>
</evidence>
<keyword evidence="2 11" id="KW-0963">Cytoplasm</keyword>
<dbReference type="PANTHER" id="PTHR43290">
    <property type="entry name" value="MEVALONATE KINASE"/>
    <property type="match status" value="1"/>
</dbReference>
<dbReference type="Proteomes" id="UP000291116">
    <property type="component" value="Unassembled WGS sequence"/>
</dbReference>
<comment type="subcellular location">
    <subcellularLocation>
        <location evidence="11">Cytoplasm</location>
    </subcellularLocation>
    <subcellularLocation>
        <location evidence="1">Plastid</location>
        <location evidence="1">Chloroplast</location>
    </subcellularLocation>
</comment>
<dbReference type="InterPro" id="IPR014721">
    <property type="entry name" value="Ribsml_uS5_D2-typ_fold_subgr"/>
</dbReference>
<dbReference type="InterPro" id="IPR006204">
    <property type="entry name" value="GHMP_kinase_N_dom"/>
</dbReference>
<dbReference type="OrthoDB" id="1652964at2759"/>
<dbReference type="InterPro" id="IPR006205">
    <property type="entry name" value="Mev_gal_kin"/>
</dbReference>
<dbReference type="Gene3D" id="3.30.70.890">
    <property type="entry name" value="GHMP kinase, C-terminal domain"/>
    <property type="match status" value="1"/>
</dbReference>
<dbReference type="SUPFAM" id="SSF55060">
    <property type="entry name" value="GHMP Kinase, C-terminal domain"/>
    <property type="match status" value="1"/>
</dbReference>